<dbReference type="SUPFAM" id="SSF48113">
    <property type="entry name" value="Heme-dependent peroxidases"/>
    <property type="match status" value="1"/>
</dbReference>
<dbReference type="PRINTS" id="PR00458">
    <property type="entry name" value="PEROXIDASE"/>
</dbReference>
<feature type="binding site" evidence="15">
    <location>
        <position position="164"/>
    </location>
    <ligand>
        <name>substrate</name>
    </ligand>
</feature>
<feature type="disulfide bond" evidence="18">
    <location>
        <begin position="70"/>
        <end position="75"/>
    </location>
</feature>
<dbReference type="GO" id="GO:0020037">
    <property type="term" value="F:heme binding"/>
    <property type="evidence" value="ECO:0007669"/>
    <property type="project" value="UniProtKB-UniRule"/>
</dbReference>
<dbReference type="AlphaFoldDB" id="S8E952"/>
<feature type="domain" description="Plant heme peroxidase family profile" evidence="20">
    <location>
        <begin position="27"/>
        <end position="328"/>
    </location>
</feature>
<reference evidence="21 22" key="1">
    <citation type="journal article" date="2013" name="BMC Genomics">
        <title>The miniature genome of a carnivorous plant Genlisea aurea contains a low number of genes and short non-coding sequences.</title>
        <authorList>
            <person name="Leushkin E.V."/>
            <person name="Sutormin R.A."/>
            <person name="Nabieva E.R."/>
            <person name="Penin A.A."/>
            <person name="Kondrashov A.S."/>
            <person name="Logacheva M.D."/>
        </authorList>
    </citation>
    <scope>NUCLEOTIDE SEQUENCE [LARGE SCALE GENOMIC DNA]</scope>
</reference>
<feature type="site" description="Transition state stabilizer" evidence="17">
    <location>
        <position position="64"/>
    </location>
</feature>
<evidence type="ECO:0000256" key="19">
    <source>
        <dbReference type="RuleBase" id="RU362060"/>
    </source>
</evidence>
<feature type="binding site" evidence="16">
    <location>
        <position position="74"/>
    </location>
    <ligand>
        <name>Ca(2+)</name>
        <dbReference type="ChEBI" id="CHEBI:29108"/>
        <label>1</label>
    </ligand>
</feature>
<evidence type="ECO:0000256" key="7">
    <source>
        <dbReference type="ARBA" id="ARBA00022723"/>
    </source>
</evidence>
<feature type="binding site" evidence="16">
    <location>
        <position position="90"/>
    </location>
    <ligand>
        <name>Ca(2+)</name>
        <dbReference type="ChEBI" id="CHEBI:29108"/>
        <label>1</label>
    </ligand>
</feature>
<evidence type="ECO:0000256" key="15">
    <source>
        <dbReference type="PIRSR" id="PIRSR600823-2"/>
    </source>
</evidence>
<feature type="binding site" evidence="16">
    <location>
        <position position="248"/>
    </location>
    <ligand>
        <name>Ca(2+)</name>
        <dbReference type="ChEBI" id="CHEBI:29108"/>
        <label>2</label>
    </ligand>
</feature>
<dbReference type="InterPro" id="IPR010255">
    <property type="entry name" value="Haem_peroxidase_sf"/>
</dbReference>
<evidence type="ECO:0000313" key="21">
    <source>
        <dbReference type="EMBL" id="EPS72373.1"/>
    </source>
</evidence>
<evidence type="ECO:0000259" key="20">
    <source>
        <dbReference type="PROSITE" id="PS50873"/>
    </source>
</evidence>
<dbReference type="PROSITE" id="PS50873">
    <property type="entry name" value="PEROXIDASE_4"/>
    <property type="match status" value="1"/>
</dbReference>
<dbReference type="Gene3D" id="1.10.520.10">
    <property type="match status" value="1"/>
</dbReference>
<feature type="disulfide bond" evidence="18">
    <location>
        <begin position="201"/>
        <end position="233"/>
    </location>
</feature>
<dbReference type="InterPro" id="IPR002016">
    <property type="entry name" value="Haem_peroxidase"/>
</dbReference>
<gene>
    <name evidence="21" type="ORF">M569_02383</name>
</gene>
<comment type="catalytic activity">
    <reaction evidence="1 19">
        <text>2 a phenolic donor + H2O2 = 2 a phenolic radical donor + 2 H2O</text>
        <dbReference type="Rhea" id="RHEA:56136"/>
        <dbReference type="ChEBI" id="CHEBI:15377"/>
        <dbReference type="ChEBI" id="CHEBI:16240"/>
        <dbReference type="ChEBI" id="CHEBI:139520"/>
        <dbReference type="ChEBI" id="CHEBI:139521"/>
        <dbReference type="EC" id="1.11.1.7"/>
    </reaction>
</comment>
<proteinExistence type="inferred from homology"/>
<dbReference type="GO" id="GO:0005576">
    <property type="term" value="C:extracellular region"/>
    <property type="evidence" value="ECO:0007669"/>
    <property type="project" value="UniProtKB-SubCell"/>
</dbReference>
<dbReference type="Gene3D" id="1.10.420.10">
    <property type="entry name" value="Peroxidase, domain 2"/>
    <property type="match status" value="1"/>
</dbReference>
<feature type="binding site" evidence="16">
    <location>
        <position position="195"/>
    </location>
    <ligand>
        <name>Ca(2+)</name>
        <dbReference type="ChEBI" id="CHEBI:29108"/>
        <label>2</label>
    </ligand>
</feature>
<feature type="disulfide bond" evidence="18">
    <location>
        <begin position="122"/>
        <end position="324"/>
    </location>
</feature>
<name>S8E952_9LAMI</name>
<dbReference type="FunFam" id="1.10.420.10:FF:000001">
    <property type="entry name" value="Peroxidase"/>
    <property type="match status" value="1"/>
</dbReference>
<dbReference type="GO" id="GO:0140825">
    <property type="term" value="F:lactoperoxidase activity"/>
    <property type="evidence" value="ECO:0007669"/>
    <property type="project" value="UniProtKB-EC"/>
</dbReference>
<evidence type="ECO:0000256" key="11">
    <source>
        <dbReference type="ARBA" id="ARBA00023157"/>
    </source>
</evidence>
<feature type="binding site" evidence="16">
    <location>
        <position position="245"/>
    </location>
    <ligand>
        <name>Ca(2+)</name>
        <dbReference type="ChEBI" id="CHEBI:29108"/>
        <label>2</label>
    </ligand>
</feature>
<feature type="disulfide bond" evidence="18">
    <location>
        <begin position="37"/>
        <end position="116"/>
    </location>
</feature>
<feature type="signal peptide" evidence="19">
    <location>
        <begin position="1"/>
        <end position="24"/>
    </location>
</feature>
<keyword evidence="13 19" id="KW-0376">Hydrogen peroxide</keyword>
<organism evidence="21 22">
    <name type="scientific">Genlisea aurea</name>
    <dbReference type="NCBI Taxonomy" id="192259"/>
    <lineage>
        <taxon>Eukaryota</taxon>
        <taxon>Viridiplantae</taxon>
        <taxon>Streptophyta</taxon>
        <taxon>Embryophyta</taxon>
        <taxon>Tracheophyta</taxon>
        <taxon>Spermatophyta</taxon>
        <taxon>Magnoliopsida</taxon>
        <taxon>eudicotyledons</taxon>
        <taxon>Gunneridae</taxon>
        <taxon>Pentapetalae</taxon>
        <taxon>asterids</taxon>
        <taxon>lamiids</taxon>
        <taxon>Lamiales</taxon>
        <taxon>Lentibulariaceae</taxon>
        <taxon>Genlisea</taxon>
    </lineage>
</organism>
<evidence type="ECO:0000256" key="17">
    <source>
        <dbReference type="PIRSR" id="PIRSR600823-4"/>
    </source>
</evidence>
<dbReference type="InterPro" id="IPR033905">
    <property type="entry name" value="Secretory_peroxidase"/>
</dbReference>
<keyword evidence="8 16" id="KW-0106">Calcium</keyword>
<evidence type="ECO:0000256" key="10">
    <source>
        <dbReference type="ARBA" id="ARBA00023004"/>
    </source>
</evidence>
<dbReference type="GO" id="GO:0046872">
    <property type="term" value="F:metal ion binding"/>
    <property type="evidence" value="ECO:0007669"/>
    <property type="project" value="UniProtKB-UniRule"/>
</dbReference>
<dbReference type="EMBL" id="AUSU01000858">
    <property type="protein sequence ID" value="EPS72373.1"/>
    <property type="molecule type" value="Genomic_DNA"/>
</dbReference>
<feature type="chain" id="PRO_5005146761" description="Peroxidase" evidence="19">
    <location>
        <begin position="25"/>
        <end position="329"/>
    </location>
</feature>
<keyword evidence="11 18" id="KW-1015">Disulfide bond</keyword>
<comment type="function">
    <text evidence="2">Removal of H(2)O(2), oxidation of toxic reductants, biosynthesis and degradation of lignin, suberization, auxin catabolism, response to environmental stresses such as wounding, pathogen attack and oxidative stress. These functions might be dependent on each isozyme/isoform in each plant tissue.</text>
</comment>
<evidence type="ECO:0000256" key="6">
    <source>
        <dbReference type="ARBA" id="ARBA00022617"/>
    </source>
</evidence>
<evidence type="ECO:0000256" key="13">
    <source>
        <dbReference type="ARBA" id="ARBA00023324"/>
    </source>
</evidence>
<feature type="binding site" evidence="16">
    <location>
        <position position="78"/>
    </location>
    <ligand>
        <name>Ca(2+)</name>
        <dbReference type="ChEBI" id="CHEBI:29108"/>
        <label>1</label>
    </ligand>
</feature>
<evidence type="ECO:0000256" key="14">
    <source>
        <dbReference type="PIRSR" id="PIRSR600823-1"/>
    </source>
</evidence>
<keyword evidence="12" id="KW-0325">Glycoprotein</keyword>
<feature type="active site" description="Proton acceptor" evidence="14">
    <location>
        <position position="68"/>
    </location>
</feature>
<comment type="caution">
    <text evidence="21">The sequence shown here is derived from an EMBL/GenBank/DDBJ whole genome shotgun (WGS) entry which is preliminary data.</text>
</comment>
<dbReference type="Proteomes" id="UP000015453">
    <property type="component" value="Unassembled WGS sequence"/>
</dbReference>
<dbReference type="FunFam" id="1.10.520.10:FF:000008">
    <property type="entry name" value="Peroxidase"/>
    <property type="match status" value="1"/>
</dbReference>
<comment type="subcellular location">
    <subcellularLocation>
        <location evidence="19">Secreted</location>
    </subcellularLocation>
</comment>
<dbReference type="Pfam" id="PF00141">
    <property type="entry name" value="peroxidase"/>
    <property type="match status" value="1"/>
</dbReference>
<evidence type="ECO:0000256" key="5">
    <source>
        <dbReference type="ARBA" id="ARBA00022559"/>
    </source>
</evidence>
<keyword evidence="22" id="KW-1185">Reference proteome</keyword>
<feature type="binding site" evidence="16">
    <location>
        <position position="72"/>
    </location>
    <ligand>
        <name>Ca(2+)</name>
        <dbReference type="ChEBI" id="CHEBI:29108"/>
        <label>1</label>
    </ligand>
</feature>
<keyword evidence="10 16" id="KW-0408">Iron</keyword>
<dbReference type="CDD" id="cd00693">
    <property type="entry name" value="secretory_peroxidase"/>
    <property type="match status" value="1"/>
</dbReference>
<keyword evidence="4 19" id="KW-0964">Secreted</keyword>
<keyword evidence="7 16" id="KW-0479">Metal-binding</keyword>
<dbReference type="EC" id="1.11.1.7" evidence="3 19"/>
<comment type="cofactor">
    <cofactor evidence="16 19">
        <name>heme b</name>
        <dbReference type="ChEBI" id="CHEBI:60344"/>
    </cofactor>
    <text evidence="16 19">Binds 1 heme b (iron(II)-protoporphyrin IX) group per subunit.</text>
</comment>
<dbReference type="InterPro" id="IPR000823">
    <property type="entry name" value="Peroxidase_pln"/>
</dbReference>
<dbReference type="GO" id="GO:0042744">
    <property type="term" value="P:hydrogen peroxide catabolic process"/>
    <property type="evidence" value="ECO:0007669"/>
    <property type="project" value="UniProtKB-KW"/>
</dbReference>
<sequence length="329" mass="35858">MAAIHDLIFALAVFASLLLRHAKGDGFLLLNYYQETCPNLEEIVSDATADILAIDVTLAPSLLRLFFHDCFVRGCEGSVLLNSTASNEAEKDAEPNLTLAGFPEIDLVKARVEEQCPGVVSCADILALVARDSVAQVGGPNYLVPLGRRDGVVSYASEAIANLPSPSFDLTHLVNNFASKGLDLLDLLVLSAAHTIGFAHCASFSNRLYNFSATSYTDPSLDPHYAKILQAKCPPNQDFDGNPMDYITPVVFDHYYFNLVSSNKGLFQSDAALLNDPLLMQYIETHKTNVSDYLSFFEDFGVSMLKMGSIQVLTGNEGEIRKICSLVNT</sequence>
<evidence type="ECO:0000256" key="9">
    <source>
        <dbReference type="ARBA" id="ARBA00023002"/>
    </source>
</evidence>
<comment type="similarity">
    <text evidence="19">Belongs to the peroxidase family. Classical plant (class III) peroxidase subfamily.</text>
</comment>
<evidence type="ECO:0000256" key="8">
    <source>
        <dbReference type="ARBA" id="ARBA00022837"/>
    </source>
</evidence>
<evidence type="ECO:0000256" key="3">
    <source>
        <dbReference type="ARBA" id="ARBA00012313"/>
    </source>
</evidence>
<evidence type="ECO:0000256" key="16">
    <source>
        <dbReference type="PIRSR" id="PIRSR600823-3"/>
    </source>
</evidence>
<evidence type="ECO:0000313" key="22">
    <source>
        <dbReference type="Proteomes" id="UP000015453"/>
    </source>
</evidence>
<accession>S8E952</accession>
<dbReference type="PROSITE" id="PS00436">
    <property type="entry name" value="PEROXIDASE_2"/>
    <property type="match status" value="1"/>
</dbReference>
<dbReference type="OrthoDB" id="2113341at2759"/>
<keyword evidence="9 19" id="KW-0560">Oxidoreductase</keyword>
<evidence type="ECO:0000256" key="2">
    <source>
        <dbReference type="ARBA" id="ARBA00002322"/>
    </source>
</evidence>
<dbReference type="InterPro" id="IPR019794">
    <property type="entry name" value="Peroxidases_AS"/>
</dbReference>
<feature type="binding site" evidence="16">
    <location>
        <position position="69"/>
    </location>
    <ligand>
        <name>Ca(2+)</name>
        <dbReference type="ChEBI" id="CHEBI:29108"/>
        <label>1</label>
    </ligand>
</feature>
<evidence type="ECO:0000256" key="4">
    <source>
        <dbReference type="ARBA" id="ARBA00022525"/>
    </source>
</evidence>
<feature type="binding site" evidence="16">
    <location>
        <position position="253"/>
    </location>
    <ligand>
        <name>Ca(2+)</name>
        <dbReference type="ChEBI" id="CHEBI:29108"/>
        <label>2</label>
    </ligand>
</feature>
<keyword evidence="5 19" id="KW-0575">Peroxidase</keyword>
<keyword evidence="19" id="KW-0732">Signal</keyword>
<protein>
    <recommendedName>
        <fullName evidence="3 19">Peroxidase</fullName>
        <ecNumber evidence="3 19">1.11.1.7</ecNumber>
    </recommendedName>
</protein>
<evidence type="ECO:0000256" key="1">
    <source>
        <dbReference type="ARBA" id="ARBA00000189"/>
    </source>
</evidence>
<evidence type="ECO:0000256" key="18">
    <source>
        <dbReference type="PIRSR" id="PIRSR600823-5"/>
    </source>
</evidence>
<dbReference type="GO" id="GO:0006979">
    <property type="term" value="P:response to oxidative stress"/>
    <property type="evidence" value="ECO:0007669"/>
    <property type="project" value="UniProtKB-UniRule"/>
</dbReference>
<evidence type="ECO:0000256" key="12">
    <source>
        <dbReference type="ARBA" id="ARBA00023180"/>
    </source>
</evidence>
<keyword evidence="6 19" id="KW-0349">Heme</keyword>
<comment type="cofactor">
    <cofactor evidence="16 19">
        <name>Ca(2+)</name>
        <dbReference type="ChEBI" id="CHEBI:29108"/>
    </cofactor>
    <text evidence="16 19">Binds 2 calcium ions per subunit.</text>
</comment>
<dbReference type="PRINTS" id="PR00461">
    <property type="entry name" value="PLPEROXIDASE"/>
</dbReference>
<dbReference type="PANTHER" id="PTHR31235">
    <property type="entry name" value="PEROXIDASE 25-RELATED"/>
    <property type="match status" value="1"/>
</dbReference>
<feature type="binding site" description="axial binding residue" evidence="16">
    <location>
        <position position="194"/>
    </location>
    <ligand>
        <name>heme b</name>
        <dbReference type="ChEBI" id="CHEBI:60344"/>
    </ligand>
    <ligandPart>
        <name>Fe</name>
        <dbReference type="ChEBI" id="CHEBI:18248"/>
    </ligandPart>
</feature>